<protein>
    <recommendedName>
        <fullName evidence="11">Glutamate/aspartate import permease protein GltK</fullName>
    </recommendedName>
</protein>
<dbReference type="EMBL" id="CADILN010000010">
    <property type="protein sequence ID" value="CAB4051870.1"/>
    <property type="molecule type" value="Genomic_DNA"/>
</dbReference>
<dbReference type="Pfam" id="PF00528">
    <property type="entry name" value="BPD_transp_1"/>
    <property type="match status" value="1"/>
</dbReference>
<evidence type="ECO:0000256" key="2">
    <source>
        <dbReference type="ARBA" id="ARBA00010072"/>
    </source>
</evidence>
<evidence type="ECO:0000256" key="11">
    <source>
        <dbReference type="ARBA" id="ARBA00073645"/>
    </source>
</evidence>
<sequence>MADSTTLHQGLRVVAAPHPGRRVATLSVGMIVFALLYVLLTNPNFQWPVVGKYLFSMTVLKGLGVTIWLTFVAMSIGLVIGILLAVMRLSESPVIKASSSAYLWFFRGTPVLVQLIFWYNLAIVFPALVLKVPFGPELYRASTNDLISPYVAAVLGLSLNEGAYLAEIVRAGILSIDDGQYDAARALGLRRGQVLRRVILPQAMRVIVPPVGNQTIGMLKLTSLVSVVAMSDLLYSVQGIYGRTFETVPLLLVACVWYLVATSILTVIQGRIERHYAKGRRNGGQPSFKIRGGR</sequence>
<keyword evidence="5 12" id="KW-0812">Transmembrane</keyword>
<evidence type="ECO:0000256" key="8">
    <source>
        <dbReference type="ARBA" id="ARBA00023136"/>
    </source>
</evidence>
<evidence type="ECO:0000256" key="7">
    <source>
        <dbReference type="ARBA" id="ARBA00022989"/>
    </source>
</evidence>
<reference evidence="14 15" key="1">
    <citation type="submission" date="2020-04" db="EMBL/GenBank/DDBJ databases">
        <authorList>
            <person name="De Canck E."/>
        </authorList>
    </citation>
    <scope>NUCLEOTIDE SEQUENCE [LARGE SCALE GENOMIC DNA]</scope>
    <source>
        <strain evidence="14 15">LMG 9964</strain>
    </source>
</reference>
<dbReference type="GO" id="GO:0022857">
    <property type="term" value="F:transmembrane transporter activity"/>
    <property type="evidence" value="ECO:0007669"/>
    <property type="project" value="InterPro"/>
</dbReference>
<dbReference type="SUPFAM" id="SSF161098">
    <property type="entry name" value="MetI-like"/>
    <property type="match status" value="1"/>
</dbReference>
<dbReference type="RefSeq" id="WP_015004649.1">
    <property type="nucleotide sequence ID" value="NZ_CADILN010000010.1"/>
</dbReference>
<evidence type="ECO:0000313" key="14">
    <source>
        <dbReference type="EMBL" id="CAB4051870.1"/>
    </source>
</evidence>
<evidence type="ECO:0000256" key="5">
    <source>
        <dbReference type="ARBA" id="ARBA00022692"/>
    </source>
</evidence>
<evidence type="ECO:0000256" key="4">
    <source>
        <dbReference type="ARBA" id="ARBA00022475"/>
    </source>
</evidence>
<feature type="domain" description="ABC transmembrane type-1" evidence="13">
    <location>
        <begin position="63"/>
        <end position="269"/>
    </location>
</feature>
<accession>A0A6J5KD76</accession>
<dbReference type="PANTHER" id="PTHR30614:SF0">
    <property type="entry name" value="L-CYSTINE TRANSPORT SYSTEM PERMEASE PROTEIN TCYL"/>
    <property type="match status" value="1"/>
</dbReference>
<dbReference type="PANTHER" id="PTHR30614">
    <property type="entry name" value="MEMBRANE COMPONENT OF AMINO ACID ABC TRANSPORTER"/>
    <property type="match status" value="1"/>
</dbReference>
<evidence type="ECO:0000313" key="15">
    <source>
        <dbReference type="Proteomes" id="UP000494102"/>
    </source>
</evidence>
<dbReference type="Proteomes" id="UP000494102">
    <property type="component" value="Unassembled WGS sequence"/>
</dbReference>
<comment type="subcellular location">
    <subcellularLocation>
        <location evidence="1">Cell inner membrane</location>
        <topology evidence="1">Multi-pass membrane protein</topology>
    </subcellularLocation>
    <subcellularLocation>
        <location evidence="12">Cell membrane</location>
        <topology evidence="12">Multi-pass membrane protein</topology>
    </subcellularLocation>
</comment>
<dbReference type="InterPro" id="IPR000515">
    <property type="entry name" value="MetI-like"/>
</dbReference>
<dbReference type="GO" id="GO:0006865">
    <property type="term" value="P:amino acid transport"/>
    <property type="evidence" value="ECO:0007669"/>
    <property type="project" value="UniProtKB-KW"/>
</dbReference>
<evidence type="ECO:0000256" key="10">
    <source>
        <dbReference type="ARBA" id="ARBA00062718"/>
    </source>
</evidence>
<dbReference type="Gene3D" id="1.10.3720.10">
    <property type="entry name" value="MetI-like"/>
    <property type="match status" value="1"/>
</dbReference>
<dbReference type="InterPro" id="IPR010065">
    <property type="entry name" value="AA_ABC_transptr_permease_3TM"/>
</dbReference>
<evidence type="ECO:0000256" key="3">
    <source>
        <dbReference type="ARBA" id="ARBA00022448"/>
    </source>
</evidence>
<evidence type="ECO:0000259" key="13">
    <source>
        <dbReference type="PROSITE" id="PS50928"/>
    </source>
</evidence>
<keyword evidence="4" id="KW-1003">Cell membrane</keyword>
<feature type="transmembrane region" description="Helical" evidence="12">
    <location>
        <begin position="23"/>
        <end position="45"/>
    </location>
</feature>
<comment type="function">
    <text evidence="9">Part of the ABC transporter complex GltIJKL involved in glutamate and aspartate uptake. Probably responsible for the translocation of the substrate across the membrane.</text>
</comment>
<dbReference type="FunFam" id="1.10.3720.10:FF:000006">
    <property type="entry name" value="Glutamate/aspartate ABC transporter, permease protein GltK"/>
    <property type="match status" value="1"/>
</dbReference>
<comment type="subunit">
    <text evidence="10">The complex is composed of two ATP-binding proteins (GltL), two transmembrane proteins (GltJ and GltK) and a solute-binding protein (GltI).</text>
</comment>
<organism evidence="14 15">
    <name type="scientific">Paraburkholderia phenoliruptrix</name>
    <dbReference type="NCBI Taxonomy" id="252970"/>
    <lineage>
        <taxon>Bacteria</taxon>
        <taxon>Pseudomonadati</taxon>
        <taxon>Pseudomonadota</taxon>
        <taxon>Betaproteobacteria</taxon>
        <taxon>Burkholderiales</taxon>
        <taxon>Burkholderiaceae</taxon>
        <taxon>Paraburkholderia</taxon>
    </lineage>
</organism>
<keyword evidence="3 12" id="KW-0813">Transport</keyword>
<evidence type="ECO:0000256" key="12">
    <source>
        <dbReference type="RuleBase" id="RU363032"/>
    </source>
</evidence>
<dbReference type="NCBIfam" id="TIGR01726">
    <property type="entry name" value="HEQRo_perm_3TM"/>
    <property type="match status" value="1"/>
</dbReference>
<feature type="transmembrane region" description="Helical" evidence="12">
    <location>
        <begin position="101"/>
        <end position="127"/>
    </location>
</feature>
<dbReference type="InterPro" id="IPR043429">
    <property type="entry name" value="ArtM/GltK/GlnP/TcyL/YhdX-like"/>
</dbReference>
<dbReference type="GeneID" id="27801732"/>
<keyword evidence="6" id="KW-0029">Amino-acid transport</keyword>
<feature type="transmembrane region" description="Helical" evidence="12">
    <location>
        <begin position="65"/>
        <end position="89"/>
    </location>
</feature>
<comment type="similarity">
    <text evidence="2">Belongs to the binding-protein-dependent transport system permease family. HisMQ subfamily.</text>
</comment>
<dbReference type="PROSITE" id="PS50928">
    <property type="entry name" value="ABC_TM1"/>
    <property type="match status" value="1"/>
</dbReference>
<evidence type="ECO:0000256" key="6">
    <source>
        <dbReference type="ARBA" id="ARBA00022970"/>
    </source>
</evidence>
<name>A0A6J5KD76_9BURK</name>
<gene>
    <name evidence="14" type="ORF">LMG9964_05550</name>
</gene>
<keyword evidence="8 12" id="KW-0472">Membrane</keyword>
<feature type="transmembrane region" description="Helical" evidence="12">
    <location>
        <begin position="247"/>
        <end position="268"/>
    </location>
</feature>
<evidence type="ECO:0000256" key="9">
    <source>
        <dbReference type="ARBA" id="ARBA00060298"/>
    </source>
</evidence>
<proteinExistence type="inferred from homology"/>
<keyword evidence="7 12" id="KW-1133">Transmembrane helix</keyword>
<evidence type="ECO:0000256" key="1">
    <source>
        <dbReference type="ARBA" id="ARBA00004429"/>
    </source>
</evidence>
<dbReference type="CDD" id="cd06261">
    <property type="entry name" value="TM_PBP2"/>
    <property type="match status" value="1"/>
</dbReference>
<dbReference type="AlphaFoldDB" id="A0A6J5KD76"/>
<dbReference type="InterPro" id="IPR035906">
    <property type="entry name" value="MetI-like_sf"/>
</dbReference>
<dbReference type="GO" id="GO:0043190">
    <property type="term" value="C:ATP-binding cassette (ABC) transporter complex"/>
    <property type="evidence" value="ECO:0007669"/>
    <property type="project" value="InterPro"/>
</dbReference>